<dbReference type="SFLD" id="SFLDS00019">
    <property type="entry name" value="Glutathione_Transferase_(cytos"/>
    <property type="match status" value="1"/>
</dbReference>
<dbReference type="PROSITE" id="PS50404">
    <property type="entry name" value="GST_NTER"/>
    <property type="match status" value="1"/>
</dbReference>
<dbReference type="InterPro" id="IPR036249">
    <property type="entry name" value="Thioredoxin-like_sf"/>
</dbReference>
<organism evidence="3 6">
    <name type="scientific">Frederiksenia canicola</name>
    <dbReference type="NCBI Taxonomy" id="123824"/>
    <lineage>
        <taxon>Bacteria</taxon>
        <taxon>Pseudomonadati</taxon>
        <taxon>Pseudomonadota</taxon>
        <taxon>Gammaproteobacteria</taxon>
        <taxon>Pasteurellales</taxon>
        <taxon>Pasteurellaceae</taxon>
        <taxon>Frederiksenia</taxon>
    </lineage>
</organism>
<dbReference type="Gene3D" id="3.40.30.10">
    <property type="entry name" value="Glutaredoxin"/>
    <property type="match status" value="1"/>
</dbReference>
<dbReference type="Pfam" id="PF13410">
    <property type="entry name" value="GST_C_2"/>
    <property type="match status" value="1"/>
</dbReference>
<reference evidence="4 5" key="2">
    <citation type="submission" date="2018-11" db="EMBL/GenBank/DDBJ databases">
        <title>Genomic Encyclopedia of Type Strains, Phase IV (KMG-IV): sequencing the most valuable type-strain genomes for metagenomic binning, comparative biology and taxonomic classification.</title>
        <authorList>
            <person name="Goeker M."/>
        </authorList>
    </citation>
    <scope>NUCLEOTIDE SEQUENCE [LARGE SCALE GENOMIC DNA]</scope>
    <source>
        <strain evidence="4 5">DSM 25797</strain>
    </source>
</reference>
<evidence type="ECO:0000259" key="2">
    <source>
        <dbReference type="PROSITE" id="PS50405"/>
    </source>
</evidence>
<dbReference type="KEGG" id="fcl:A4G17_00545"/>
<evidence type="ECO:0000313" key="3">
    <source>
        <dbReference type="EMBL" id="QIM64044.1"/>
    </source>
</evidence>
<dbReference type="RefSeq" id="WP_123955573.1">
    <property type="nucleotide sequence ID" value="NZ_CP015029.1"/>
</dbReference>
<dbReference type="AlphaFoldDB" id="A0AAE6X531"/>
<dbReference type="InterPro" id="IPR036282">
    <property type="entry name" value="Glutathione-S-Trfase_C_sf"/>
</dbReference>
<evidence type="ECO:0000259" key="1">
    <source>
        <dbReference type="PROSITE" id="PS50404"/>
    </source>
</evidence>
<dbReference type="EMBL" id="CP015029">
    <property type="protein sequence ID" value="QIM64044.1"/>
    <property type="molecule type" value="Genomic_DNA"/>
</dbReference>
<dbReference type="SUPFAM" id="SSF47616">
    <property type="entry name" value="GST C-terminal domain-like"/>
    <property type="match status" value="1"/>
</dbReference>
<dbReference type="Pfam" id="PF02798">
    <property type="entry name" value="GST_N"/>
    <property type="match status" value="1"/>
</dbReference>
<dbReference type="InterPro" id="IPR004045">
    <property type="entry name" value="Glutathione_S-Trfase_N"/>
</dbReference>
<dbReference type="SFLD" id="SFLDG01150">
    <property type="entry name" value="Main.1:_Beta-like"/>
    <property type="match status" value="1"/>
</dbReference>
<dbReference type="Gene3D" id="1.20.1050.10">
    <property type="match status" value="1"/>
</dbReference>
<dbReference type="Proteomes" id="UP000502287">
    <property type="component" value="Chromosome"/>
</dbReference>
<evidence type="ECO:0000313" key="4">
    <source>
        <dbReference type="EMBL" id="RPE95631.1"/>
    </source>
</evidence>
<evidence type="ECO:0000313" key="6">
    <source>
        <dbReference type="Proteomes" id="UP000502287"/>
    </source>
</evidence>
<feature type="domain" description="GST C-terminal" evidence="2">
    <location>
        <begin position="81"/>
        <end position="201"/>
    </location>
</feature>
<dbReference type="PANTHER" id="PTHR44051:SF8">
    <property type="entry name" value="GLUTATHIONE S-TRANSFERASE GSTA"/>
    <property type="match status" value="1"/>
</dbReference>
<dbReference type="PROSITE" id="PS50405">
    <property type="entry name" value="GST_CTER"/>
    <property type="match status" value="1"/>
</dbReference>
<dbReference type="InterPro" id="IPR010987">
    <property type="entry name" value="Glutathione-S-Trfase_C-like"/>
</dbReference>
<dbReference type="SFLD" id="SFLDG00358">
    <property type="entry name" value="Main_(cytGST)"/>
    <property type="match status" value="1"/>
</dbReference>
<gene>
    <name evidence="3" type="ORF">A4G17_00545</name>
    <name evidence="4" type="ORF">EDC49_0004</name>
</gene>
<accession>A0AAE6X531</accession>
<name>A0AAE6X531_9PAST</name>
<dbReference type="SUPFAM" id="SSF52833">
    <property type="entry name" value="Thioredoxin-like"/>
    <property type="match status" value="1"/>
</dbReference>
<proteinExistence type="predicted"/>
<reference evidence="3 6" key="1">
    <citation type="submission" date="2016-03" db="EMBL/GenBank/DDBJ databases">
        <authorList>
            <person name="Hansen M.J."/>
            <person name="Bojesen A.M."/>
            <person name="Planet P."/>
        </authorList>
    </citation>
    <scope>NUCLEOTIDE SEQUENCE [LARGE SCALE GENOMIC DNA]</scope>
    <source>
        <strain evidence="3 6">HPA 21</strain>
    </source>
</reference>
<dbReference type="Proteomes" id="UP000276901">
    <property type="component" value="Unassembled WGS sequence"/>
</dbReference>
<dbReference type="PANTHER" id="PTHR44051">
    <property type="entry name" value="GLUTATHIONE S-TRANSFERASE-RELATED"/>
    <property type="match status" value="1"/>
</dbReference>
<dbReference type="CDD" id="cd03188">
    <property type="entry name" value="GST_C_Beta"/>
    <property type="match status" value="1"/>
</dbReference>
<keyword evidence="5" id="KW-1185">Reference proteome</keyword>
<feature type="domain" description="GST N-terminal" evidence="1">
    <location>
        <begin position="1"/>
        <end position="75"/>
    </location>
</feature>
<dbReference type="CDD" id="cd03057">
    <property type="entry name" value="GST_N_Beta"/>
    <property type="match status" value="1"/>
</dbReference>
<protein>
    <submittedName>
        <fullName evidence="3">Glutathione S-transferase</fullName>
    </submittedName>
</protein>
<sequence length="201" mass="22862">MKLYYAPGTCALACWVALEWTKADYEAVRADYSSEEYKRINPLAAVPALDIGGKRAMTQASAILTYIADKHPEAELGSKGGAEEDFALNEIMSFLASDFHPAFWPFFMPHRFTTDESEAAINAVRESAYARIDRAMQYLDNLIGEGLHVYGDRRSIADAYAFVMTRWTDKMPKSWRDYPNVARFMQAMQQDQAVQYVLEKQ</sequence>
<evidence type="ECO:0000313" key="5">
    <source>
        <dbReference type="Proteomes" id="UP000276901"/>
    </source>
</evidence>
<dbReference type="InterPro" id="IPR040079">
    <property type="entry name" value="Glutathione_S-Trfase"/>
</dbReference>
<dbReference type="EMBL" id="RKQT01000001">
    <property type="protein sequence ID" value="RPE95631.1"/>
    <property type="molecule type" value="Genomic_DNA"/>
</dbReference>